<evidence type="ECO:0000256" key="2">
    <source>
        <dbReference type="ARBA" id="ARBA00022553"/>
    </source>
</evidence>
<dbReference type="CDD" id="cd05235">
    <property type="entry name" value="SDR_e1"/>
    <property type="match status" value="1"/>
</dbReference>
<evidence type="ECO:0000256" key="3">
    <source>
        <dbReference type="ARBA" id="ARBA00022598"/>
    </source>
</evidence>
<dbReference type="InterPro" id="IPR044894">
    <property type="entry name" value="TubC_N_sf"/>
</dbReference>
<dbReference type="InterPro" id="IPR020845">
    <property type="entry name" value="AMP-binding_CS"/>
</dbReference>
<dbReference type="PROSITE" id="PS50075">
    <property type="entry name" value="CARRIER"/>
    <property type="match status" value="1"/>
</dbReference>
<dbReference type="InterPro" id="IPR000873">
    <property type="entry name" value="AMP-dep_synth/lig_dom"/>
</dbReference>
<dbReference type="Pfam" id="PF18563">
    <property type="entry name" value="TubC_N"/>
    <property type="match status" value="1"/>
</dbReference>
<dbReference type="InterPro" id="IPR001242">
    <property type="entry name" value="Condensation_dom"/>
</dbReference>
<dbReference type="InterPro" id="IPR013120">
    <property type="entry name" value="FAR_NAD-bd"/>
</dbReference>
<evidence type="ECO:0000256" key="4">
    <source>
        <dbReference type="ARBA" id="ARBA00022723"/>
    </source>
</evidence>
<dbReference type="EMBL" id="WUMK01000003">
    <property type="protein sequence ID" value="MXN45478.1"/>
    <property type="molecule type" value="Genomic_DNA"/>
</dbReference>
<dbReference type="InterPro" id="IPR020806">
    <property type="entry name" value="PKS_PP-bd"/>
</dbReference>
<dbReference type="RefSeq" id="WP_160858799.1">
    <property type="nucleotide sequence ID" value="NZ_WUMK01000003.1"/>
</dbReference>
<evidence type="ECO:0000313" key="6">
    <source>
        <dbReference type="EMBL" id="MXN45478.1"/>
    </source>
</evidence>
<dbReference type="GO" id="GO:0044550">
    <property type="term" value="P:secondary metabolite biosynthetic process"/>
    <property type="evidence" value="ECO:0007669"/>
    <property type="project" value="TreeGrafter"/>
</dbReference>
<dbReference type="SUPFAM" id="SSF47336">
    <property type="entry name" value="ACP-like"/>
    <property type="match status" value="1"/>
</dbReference>
<dbReference type="GO" id="GO:0031177">
    <property type="term" value="F:phosphopantetheine binding"/>
    <property type="evidence" value="ECO:0007669"/>
    <property type="project" value="InterPro"/>
</dbReference>
<dbReference type="PANTHER" id="PTHR45527">
    <property type="entry name" value="NONRIBOSOMAL PEPTIDE SYNTHETASE"/>
    <property type="match status" value="1"/>
</dbReference>
<dbReference type="Gene3D" id="3.40.50.720">
    <property type="entry name" value="NAD(P)-binding Rossmann-like Domain"/>
    <property type="match status" value="1"/>
</dbReference>
<keyword evidence="7" id="KW-1185">Reference proteome</keyword>
<keyword evidence="2" id="KW-0597">Phosphoprotein</keyword>
<dbReference type="Pfam" id="PF00501">
    <property type="entry name" value="AMP-binding"/>
    <property type="match status" value="1"/>
</dbReference>
<dbReference type="Pfam" id="PF00668">
    <property type="entry name" value="Condensation"/>
    <property type="match status" value="1"/>
</dbReference>
<dbReference type="NCBIfam" id="TIGR01746">
    <property type="entry name" value="Thioester-redct"/>
    <property type="match status" value="1"/>
</dbReference>
<dbReference type="InterPro" id="IPR025110">
    <property type="entry name" value="AMP-bd_C"/>
</dbReference>
<evidence type="ECO:0000313" key="7">
    <source>
        <dbReference type="Proteomes" id="UP000435802"/>
    </source>
</evidence>
<proteinExistence type="predicted"/>
<dbReference type="Proteomes" id="UP000435802">
    <property type="component" value="Unassembled WGS sequence"/>
</dbReference>
<name>A0A6N8SD39_9HYPH</name>
<dbReference type="OrthoDB" id="9803968at2"/>
<dbReference type="Gene3D" id="3.30.559.10">
    <property type="entry name" value="Chloramphenicol acetyltransferase-like domain"/>
    <property type="match status" value="1"/>
</dbReference>
<dbReference type="Gene3D" id="3.30.559.30">
    <property type="entry name" value="Nonribosomal peptide synthetase, condensation domain"/>
    <property type="match status" value="1"/>
</dbReference>
<dbReference type="GO" id="GO:0005737">
    <property type="term" value="C:cytoplasm"/>
    <property type="evidence" value="ECO:0007669"/>
    <property type="project" value="TreeGrafter"/>
</dbReference>
<dbReference type="Gene3D" id="3.30.300.30">
    <property type="match status" value="1"/>
</dbReference>
<keyword evidence="1" id="KW-0596">Phosphopantetheine</keyword>
<accession>A0A6N8SD39</accession>
<dbReference type="Pfam" id="PF00550">
    <property type="entry name" value="PP-binding"/>
    <property type="match status" value="1"/>
</dbReference>
<dbReference type="SUPFAM" id="SSF51735">
    <property type="entry name" value="NAD(P)-binding Rossmann-fold domains"/>
    <property type="match status" value="1"/>
</dbReference>
<dbReference type="InterPro" id="IPR036291">
    <property type="entry name" value="NAD(P)-bd_dom_sf"/>
</dbReference>
<dbReference type="GO" id="GO:0046872">
    <property type="term" value="F:metal ion binding"/>
    <property type="evidence" value="ECO:0007669"/>
    <property type="project" value="UniProtKB-KW"/>
</dbReference>
<dbReference type="InterPro" id="IPR009081">
    <property type="entry name" value="PP-bd_ACP"/>
</dbReference>
<protein>
    <submittedName>
        <fullName evidence="6">Amino acid adenylation domain-containing protein</fullName>
    </submittedName>
</protein>
<dbReference type="PANTHER" id="PTHR45527:SF1">
    <property type="entry name" value="FATTY ACID SYNTHASE"/>
    <property type="match status" value="1"/>
</dbReference>
<keyword evidence="3" id="KW-0436">Ligase</keyword>
<dbReference type="GO" id="GO:0016874">
    <property type="term" value="F:ligase activity"/>
    <property type="evidence" value="ECO:0007669"/>
    <property type="project" value="UniProtKB-KW"/>
</dbReference>
<dbReference type="Gene3D" id="1.10.1200.10">
    <property type="entry name" value="ACP-like"/>
    <property type="match status" value="1"/>
</dbReference>
<dbReference type="Gene3D" id="3.40.50.980">
    <property type="match status" value="2"/>
</dbReference>
<dbReference type="SMART" id="SM00823">
    <property type="entry name" value="PKS_PP"/>
    <property type="match status" value="1"/>
</dbReference>
<dbReference type="InterPro" id="IPR010071">
    <property type="entry name" value="AA_adenyl_dom"/>
</dbReference>
<comment type="caution">
    <text evidence="6">The sequence shown here is derived from an EMBL/GenBank/DDBJ whole genome shotgun (WGS) entry which is preliminary data.</text>
</comment>
<dbReference type="FunFam" id="3.40.50.980:FF:000001">
    <property type="entry name" value="Non-ribosomal peptide synthetase"/>
    <property type="match status" value="1"/>
</dbReference>
<dbReference type="InterPro" id="IPR041464">
    <property type="entry name" value="TubC_N"/>
</dbReference>
<dbReference type="InterPro" id="IPR010080">
    <property type="entry name" value="Thioester_reductase-like_dom"/>
</dbReference>
<dbReference type="Gene3D" id="2.30.38.10">
    <property type="entry name" value="Luciferase, Domain 3"/>
    <property type="match status" value="1"/>
</dbReference>
<organism evidence="6 7">
    <name type="scientific">Shinella kummerowiae</name>
    <dbReference type="NCBI Taxonomy" id="417745"/>
    <lineage>
        <taxon>Bacteria</taxon>
        <taxon>Pseudomonadati</taxon>
        <taxon>Pseudomonadota</taxon>
        <taxon>Alphaproteobacteria</taxon>
        <taxon>Hyphomicrobiales</taxon>
        <taxon>Rhizobiaceae</taxon>
        <taxon>Shinella</taxon>
    </lineage>
</organism>
<dbReference type="CDD" id="cd19531">
    <property type="entry name" value="LCL_NRPS-like"/>
    <property type="match status" value="1"/>
</dbReference>
<dbReference type="Pfam" id="PF13193">
    <property type="entry name" value="AMP-binding_C"/>
    <property type="match status" value="1"/>
</dbReference>
<dbReference type="InterPro" id="IPR045851">
    <property type="entry name" value="AMP-bd_C_sf"/>
</dbReference>
<evidence type="ECO:0000259" key="5">
    <source>
        <dbReference type="PROSITE" id="PS50075"/>
    </source>
</evidence>
<dbReference type="NCBIfam" id="TIGR01733">
    <property type="entry name" value="AA-adenyl-dom"/>
    <property type="match status" value="1"/>
</dbReference>
<evidence type="ECO:0000256" key="1">
    <source>
        <dbReference type="ARBA" id="ARBA00022450"/>
    </source>
</evidence>
<dbReference type="InterPro" id="IPR036736">
    <property type="entry name" value="ACP-like_sf"/>
</dbReference>
<dbReference type="InterPro" id="IPR023213">
    <property type="entry name" value="CAT-like_dom_sf"/>
</dbReference>
<dbReference type="Gene3D" id="1.10.10.1830">
    <property type="entry name" value="Non-ribosomal peptide synthase, adenylation domain"/>
    <property type="match status" value="1"/>
</dbReference>
<gene>
    <name evidence="6" type="ORF">GR138_09765</name>
</gene>
<dbReference type="SUPFAM" id="SSF56801">
    <property type="entry name" value="Acetyl-CoA synthetase-like"/>
    <property type="match status" value="1"/>
</dbReference>
<dbReference type="PROSITE" id="PS00455">
    <property type="entry name" value="AMP_BINDING"/>
    <property type="match status" value="1"/>
</dbReference>
<sequence>MNVRETIETLLENLARQEIRVWSDAGTLRCSGPAQALTQDVTTLVRDRKTEILSFLTAGQPAGDGRAIIARNNPSPPLSFAQKRLWFIEQMLPEAGLYHMPFAVEAYGALDVGALEAALEKVAARHAILRTRIETREGEPVQQTVADARIPVTLIDRRADGLDAQDLEAVIKAEARRRFDLASEPPLRLSVVSLGPDRNILLLTLHHICADGWSMDVLLKDLAFFYESAVSGRTGNIRTLPIQYGDFAAWQRDFLQGPRLEQSLAFWREHLEGPLPVTRLPADFQRPPVQNNEGRLHEVTIDANTVARLRGLAGAAGTTLFAALFTAFNILVYRYTEQADLVIGTPVANRNHRETEDLVGLFVNPLPVRACLRPTAGFLDNLKRVQETLWGVLDHQDLPFERLVEELRPERDPSLHPLFQLKFQLDAEPKQKIGLPGLELRRIVSRDSVAKLDLSLNLYEAGDGVKGAFEFDTALFRPETVRALATHFLALLKAIAESPDLPIAGLPLLPAEDRQRQLVEWNDTQRPYDTTARFHTLFEAHAARTPDATALVYASGADMQVQSYDTLNRRANQLAHMLRAKGVGPETVVGIALDRGFDMIAAWLGVLKAGGAYLPLDPAYPAERLAYMLADSQAPLVLTHQAMALPEEVTRINLDTGWPQDAPEDNPDNISRAEHLAYVIYTSGSTGRPKGVLVEHAGLVNLTEDKIRCGDVRPGDCVLQFFSFSFDASIPELVMSLGAGARLLLLPAMEALPGPGLAEHMREQGVTHITTTPSALLTLPAGDYPALRMVLVGGEAPTPELIERWGSGRLFINAYGPTETTVNASMVACGNGNPVDATLWPAANKQLYVLDANMQPLPIGIPGELHIGGLGIARGYHGRPALTAERFVPDPFAPEGRPGVLYRTGDRACQLPDGRIRVLGRLDDQVKIRGYRIEPGEIEAMLLTHPDIAAATVAIRDIDGEKRVVAYGVAKAAGPAAARAMRSWLAERLPRFLVPDAFAWLEQLPLTVNGKVDMSALPLPDFSHDRDGRLPQGPIQEAIAAAFKDVLGIASVSAGDDFFNLGGHSLVATRLSALARERYGLEIGILDIFNAPTVEGLAARLENRSAGTPALDSLLRSDIRLDETIRPSAAIPISDQPRNVLLTGATGFLGAYLLHELLRDEGRQVWCLVRGETGIGRLKASLGQYGLWRSSMAGRLHAVAGDLAKPGLALSPSDYEGLVARIDSIIHNGAEVHHLHPYERLRAANVEGTSEILRLACAGRGRPLHLVSSLSALPRNDIRTPILETDRIEAFSPPAGGYNRSKWVAEHLADEARRRGVPVTIYRPGAISGDSETGAFNGADILCRLTQGYLRSGMAPEGDTALEMLPVDYVARAIVTLSDRPESSGQIFHLVHSTPVSSALLFDACALEGLTMRRIPRPAWREVLDRITREEPDHPLYPLMGLFEQGPAGGAKTAESGGRTFDHRQAREALAGAPFAEPVLDTALFRKYLQAFLRAGALNSPTVDGNTDA</sequence>
<keyword evidence="4" id="KW-0479">Metal-binding</keyword>
<dbReference type="Pfam" id="PF07993">
    <property type="entry name" value="NAD_binding_4"/>
    <property type="match status" value="1"/>
</dbReference>
<reference evidence="6 7" key="1">
    <citation type="submission" date="2019-12" db="EMBL/GenBank/DDBJ databases">
        <title>Shinella kummerowiae sp. nov., a symbiotic bacterium isolated from root nodules of the herbal legume Kummerowia stipulacea.</title>
        <authorList>
            <person name="Gao J."/>
        </authorList>
    </citation>
    <scope>NUCLEOTIDE SEQUENCE [LARGE SCALE GENOMIC DNA]</scope>
    <source>
        <strain evidence="6 7">CCBAU 25048</strain>
    </source>
</reference>
<dbReference type="GO" id="GO:0043041">
    <property type="term" value="P:amino acid activation for nonribosomal peptide biosynthetic process"/>
    <property type="evidence" value="ECO:0007669"/>
    <property type="project" value="TreeGrafter"/>
</dbReference>
<dbReference type="SUPFAM" id="SSF52777">
    <property type="entry name" value="CoA-dependent acyltransferases"/>
    <property type="match status" value="2"/>
</dbReference>
<feature type="domain" description="Carrier" evidence="5">
    <location>
        <begin position="1030"/>
        <end position="1105"/>
    </location>
</feature>